<dbReference type="GO" id="GO:0005886">
    <property type="term" value="C:plasma membrane"/>
    <property type="evidence" value="ECO:0007669"/>
    <property type="project" value="TreeGrafter"/>
</dbReference>
<keyword evidence="11" id="KW-1185">Reference proteome</keyword>
<evidence type="ECO:0000313" key="10">
    <source>
        <dbReference type="EMBL" id="TRM63672.1"/>
    </source>
</evidence>
<evidence type="ECO:0000256" key="3">
    <source>
        <dbReference type="ARBA" id="ARBA00022692"/>
    </source>
</evidence>
<dbReference type="CDD" id="cd14475">
    <property type="entry name" value="SPX_SYG1_like"/>
    <property type="match status" value="1"/>
</dbReference>
<dbReference type="PROSITE" id="PS51382">
    <property type="entry name" value="SPX"/>
    <property type="match status" value="1"/>
</dbReference>
<evidence type="ECO:0000256" key="7">
    <source>
        <dbReference type="SAM" id="Phobius"/>
    </source>
</evidence>
<dbReference type="Pfam" id="PF03124">
    <property type="entry name" value="EXS"/>
    <property type="match status" value="1"/>
</dbReference>
<organism evidence="10 11">
    <name type="scientific">Schizophyllum amplum</name>
    <dbReference type="NCBI Taxonomy" id="97359"/>
    <lineage>
        <taxon>Eukaryota</taxon>
        <taxon>Fungi</taxon>
        <taxon>Dikarya</taxon>
        <taxon>Basidiomycota</taxon>
        <taxon>Agaricomycotina</taxon>
        <taxon>Agaricomycetes</taxon>
        <taxon>Agaricomycetidae</taxon>
        <taxon>Agaricales</taxon>
        <taxon>Schizophyllaceae</taxon>
        <taxon>Schizophyllum</taxon>
    </lineage>
</organism>
<sequence length="679" mass="78456">TPEWKKAYINYRALKKRITAVRRAEEGRAPLESPALSMGSRADLSSLPPLSPSPRALHDTSLGISEVPQESPVGSSQDSTQVEEGRKSIRSGDEQPSLPSTRSYRVVPTVPSRPRDFPRRMSASSRKSRPSSQRRNTFSMHGASHYHRTPQPFTAPATYSELLPLLSSDELIFFKLLDSELEKVELFYQDREKEMQDRSALLKEQLNELNDHRKLFYVGGSTTAWVPFGIKPDIRLRLRAPKARAALPPLQESVEKTVSKSEKSDEGGSGRLPPSPPGTPVEHSANQVPRRRIMLDPDEYQHAKKRLKKAILEHYRALEMLHNYRILNVTGFRKALKKFEKVTRIPCIDLYMREKVETSAFASDIRVRQMMSEMENFYATRFVHGDKKRAMARLRSGTSQKSHHFSSFRSGIYLGLALPPLISGIYFSARVEFADFWMGDQFCSLVFTLSNLYIIPCVYATGIDDGWRRCTANSKNWPVMFVVGTLPLLIRVVQSVKRYYDSRLVTHLVNGGKYGTGILMYLMYFFWRHGSMWTGPFYALYIVTAILYSFYACTWDFLMDWSILKTRAKYFLLRDEVLYTNHIPLYYLAIIYNALIRFAWVMYIPDRGPDFLLRTFIVGMLEMTRRWVWNFYRLENEHLGNMDQYRVTREVPLPYSLDELDIDMEEEADEEAAKTSDTP</sequence>
<feature type="non-terminal residue" evidence="10">
    <location>
        <position position="1"/>
    </location>
</feature>
<feature type="transmembrane region" description="Helical" evidence="7">
    <location>
        <begin position="411"/>
        <end position="429"/>
    </location>
</feature>
<feature type="domain" description="SPX" evidence="9">
    <location>
        <begin position="1"/>
        <end position="353"/>
    </location>
</feature>
<dbReference type="PANTHER" id="PTHR10783:SF103">
    <property type="entry name" value="SOLUTE CARRIER FAMILY 53 MEMBER 1"/>
    <property type="match status" value="1"/>
</dbReference>
<comment type="caution">
    <text evidence="10">The sequence shown here is derived from an EMBL/GenBank/DDBJ whole genome shotgun (WGS) entry which is preliminary data.</text>
</comment>
<feature type="domain" description="EXS" evidence="8">
    <location>
        <begin position="471"/>
        <end position="665"/>
    </location>
</feature>
<protein>
    <submittedName>
        <fullName evidence="10">EXS family-domain-containing protein</fullName>
    </submittedName>
</protein>
<gene>
    <name evidence="10" type="ORF">BD626DRAFT_401985</name>
</gene>
<feature type="region of interest" description="Disordered" evidence="6">
    <location>
        <begin position="249"/>
        <end position="292"/>
    </location>
</feature>
<dbReference type="PANTHER" id="PTHR10783">
    <property type="entry name" value="XENOTROPIC AND POLYTROPIC RETROVIRUS RECEPTOR 1-RELATED"/>
    <property type="match status" value="1"/>
</dbReference>
<dbReference type="GO" id="GO:0005794">
    <property type="term" value="C:Golgi apparatus"/>
    <property type="evidence" value="ECO:0007669"/>
    <property type="project" value="TreeGrafter"/>
</dbReference>
<feature type="compositionally biased region" description="Polar residues" evidence="6">
    <location>
        <begin position="72"/>
        <end position="82"/>
    </location>
</feature>
<evidence type="ECO:0000256" key="6">
    <source>
        <dbReference type="SAM" id="MobiDB-lite"/>
    </source>
</evidence>
<reference evidence="10 11" key="1">
    <citation type="journal article" date="2019" name="New Phytol.">
        <title>Comparative genomics reveals unique wood-decay strategies and fruiting body development in the Schizophyllaceae.</title>
        <authorList>
            <person name="Almasi E."/>
            <person name="Sahu N."/>
            <person name="Krizsan K."/>
            <person name="Balint B."/>
            <person name="Kovacs G.M."/>
            <person name="Kiss B."/>
            <person name="Cseklye J."/>
            <person name="Drula E."/>
            <person name="Henrissat B."/>
            <person name="Nagy I."/>
            <person name="Chovatia M."/>
            <person name="Adam C."/>
            <person name="LaButti K."/>
            <person name="Lipzen A."/>
            <person name="Riley R."/>
            <person name="Grigoriev I.V."/>
            <person name="Nagy L.G."/>
        </authorList>
    </citation>
    <scope>NUCLEOTIDE SEQUENCE [LARGE SCALE GENOMIC DNA]</scope>
    <source>
        <strain evidence="10 11">NL-1724</strain>
    </source>
</reference>
<dbReference type="InterPro" id="IPR004331">
    <property type="entry name" value="SPX_dom"/>
</dbReference>
<feature type="transmembrane region" description="Helical" evidence="7">
    <location>
        <begin position="475"/>
        <end position="493"/>
    </location>
</feature>
<evidence type="ECO:0000256" key="1">
    <source>
        <dbReference type="ARBA" id="ARBA00004141"/>
    </source>
</evidence>
<comment type="similarity">
    <text evidence="2">Belongs to the SYG1 (TC 2.A.94) family.</text>
</comment>
<evidence type="ECO:0000256" key="4">
    <source>
        <dbReference type="ARBA" id="ARBA00022989"/>
    </source>
</evidence>
<evidence type="ECO:0000256" key="2">
    <source>
        <dbReference type="ARBA" id="ARBA00009665"/>
    </source>
</evidence>
<feature type="transmembrane region" description="Helical" evidence="7">
    <location>
        <begin position="539"/>
        <end position="564"/>
    </location>
</feature>
<comment type="subcellular location">
    <subcellularLocation>
        <location evidence="1">Membrane</location>
        <topology evidence="1">Multi-pass membrane protein</topology>
    </subcellularLocation>
</comment>
<proteinExistence type="inferred from homology"/>
<accession>A0A550CFU2</accession>
<dbReference type="GO" id="GO:0000822">
    <property type="term" value="F:inositol hexakisphosphate binding"/>
    <property type="evidence" value="ECO:0007669"/>
    <property type="project" value="TreeGrafter"/>
</dbReference>
<evidence type="ECO:0000313" key="11">
    <source>
        <dbReference type="Proteomes" id="UP000320762"/>
    </source>
</evidence>
<dbReference type="GO" id="GO:0006817">
    <property type="term" value="P:phosphate ion transport"/>
    <property type="evidence" value="ECO:0007669"/>
    <property type="project" value="TreeGrafter"/>
</dbReference>
<dbReference type="OrthoDB" id="9970435at2759"/>
<dbReference type="STRING" id="97359.A0A550CFU2"/>
<name>A0A550CFU2_9AGAR</name>
<feature type="region of interest" description="Disordered" evidence="6">
    <location>
        <begin position="23"/>
        <end position="137"/>
    </location>
</feature>
<evidence type="ECO:0000256" key="5">
    <source>
        <dbReference type="ARBA" id="ARBA00023136"/>
    </source>
</evidence>
<dbReference type="AlphaFoldDB" id="A0A550CFU2"/>
<dbReference type="Pfam" id="PF03105">
    <property type="entry name" value="SPX"/>
    <property type="match status" value="1"/>
</dbReference>
<evidence type="ECO:0000259" key="9">
    <source>
        <dbReference type="PROSITE" id="PS51382"/>
    </source>
</evidence>
<feature type="transmembrane region" description="Helical" evidence="7">
    <location>
        <begin position="441"/>
        <end position="463"/>
    </location>
</feature>
<evidence type="ECO:0000259" key="8">
    <source>
        <dbReference type="PROSITE" id="PS51380"/>
    </source>
</evidence>
<feature type="transmembrane region" description="Helical" evidence="7">
    <location>
        <begin position="585"/>
        <end position="605"/>
    </location>
</feature>
<feature type="compositionally biased region" description="Basic and acidic residues" evidence="6">
    <location>
        <begin position="253"/>
        <end position="268"/>
    </location>
</feature>
<dbReference type="EMBL" id="VDMD01000009">
    <property type="protein sequence ID" value="TRM63672.1"/>
    <property type="molecule type" value="Genomic_DNA"/>
</dbReference>
<dbReference type="Proteomes" id="UP000320762">
    <property type="component" value="Unassembled WGS sequence"/>
</dbReference>
<dbReference type="GO" id="GO:0016036">
    <property type="term" value="P:cellular response to phosphate starvation"/>
    <property type="evidence" value="ECO:0007669"/>
    <property type="project" value="TreeGrafter"/>
</dbReference>
<feature type="compositionally biased region" description="Basic and acidic residues" evidence="6">
    <location>
        <begin position="83"/>
        <end position="93"/>
    </location>
</feature>
<keyword evidence="5 7" id="KW-0472">Membrane</keyword>
<keyword evidence="4 7" id="KW-1133">Transmembrane helix</keyword>
<dbReference type="InterPro" id="IPR004342">
    <property type="entry name" value="EXS_C"/>
</dbReference>
<feature type="transmembrane region" description="Helical" evidence="7">
    <location>
        <begin position="505"/>
        <end position="527"/>
    </location>
</feature>
<dbReference type="PROSITE" id="PS51380">
    <property type="entry name" value="EXS"/>
    <property type="match status" value="1"/>
</dbReference>
<keyword evidence="3 7" id="KW-0812">Transmembrane</keyword>
<feature type="compositionally biased region" description="Low complexity" evidence="6">
    <location>
        <begin position="120"/>
        <end position="135"/>
    </location>
</feature>